<dbReference type="InterPro" id="IPR026894">
    <property type="entry name" value="DnaJ_X"/>
</dbReference>
<dbReference type="PROSITE" id="PS50076">
    <property type="entry name" value="DNAJ_2"/>
    <property type="match status" value="1"/>
</dbReference>
<evidence type="ECO:0000256" key="1">
    <source>
        <dbReference type="SAM" id="Coils"/>
    </source>
</evidence>
<dbReference type="InterPro" id="IPR036869">
    <property type="entry name" value="J_dom_sf"/>
</dbReference>
<keyword evidence="1" id="KW-0175">Coiled coil</keyword>
<evidence type="ECO:0000259" key="2">
    <source>
        <dbReference type="PROSITE" id="PS50076"/>
    </source>
</evidence>
<dbReference type="CDD" id="cd06257">
    <property type="entry name" value="DnaJ"/>
    <property type="match status" value="1"/>
</dbReference>
<dbReference type="InterPro" id="IPR052423">
    <property type="entry name" value="EMIR"/>
</dbReference>
<dbReference type="InterPro" id="IPR001623">
    <property type="entry name" value="DnaJ_domain"/>
</dbReference>
<evidence type="ECO:0000313" key="3">
    <source>
        <dbReference type="EMBL" id="KAL0422789.1"/>
    </source>
</evidence>
<feature type="domain" description="J" evidence="2">
    <location>
        <begin position="8"/>
        <end position="74"/>
    </location>
</feature>
<dbReference type="PANTHER" id="PTHR44094">
    <property type="entry name" value="DNAJ HEAT SHOCK N-TERMINAL DOMAIN-CONTAINING PROTEIN"/>
    <property type="match status" value="1"/>
</dbReference>
<dbReference type="PROSITE" id="PS00636">
    <property type="entry name" value="DNAJ_1"/>
    <property type="match status" value="1"/>
</dbReference>
<dbReference type="InterPro" id="IPR018253">
    <property type="entry name" value="DnaJ_domain_CS"/>
</dbReference>
<accession>A0AAW2V1T0</accession>
<dbReference type="SUPFAM" id="SSF46565">
    <property type="entry name" value="Chaperone J-domain"/>
    <property type="match status" value="1"/>
</dbReference>
<protein>
    <submittedName>
        <fullName evidence="3">Chaperone protein dnaJ 10</fullName>
    </submittedName>
</protein>
<dbReference type="Pfam" id="PF00226">
    <property type="entry name" value="DnaJ"/>
    <property type="match status" value="1"/>
</dbReference>
<feature type="coiled-coil region" evidence="1">
    <location>
        <begin position="126"/>
        <end position="153"/>
    </location>
</feature>
<dbReference type="PANTHER" id="PTHR44094:SF8">
    <property type="entry name" value="DNAJ HEAT SHOCK N-TERMINAL DOMAIN-CONTAINING PROTEIN-RELATED"/>
    <property type="match status" value="1"/>
</dbReference>
<dbReference type="SMART" id="SM00271">
    <property type="entry name" value="DnaJ"/>
    <property type="match status" value="1"/>
</dbReference>
<organism evidence="3">
    <name type="scientific">Sesamum latifolium</name>
    <dbReference type="NCBI Taxonomy" id="2727402"/>
    <lineage>
        <taxon>Eukaryota</taxon>
        <taxon>Viridiplantae</taxon>
        <taxon>Streptophyta</taxon>
        <taxon>Embryophyta</taxon>
        <taxon>Tracheophyta</taxon>
        <taxon>Spermatophyta</taxon>
        <taxon>Magnoliopsida</taxon>
        <taxon>eudicotyledons</taxon>
        <taxon>Gunneridae</taxon>
        <taxon>Pentapetalae</taxon>
        <taxon>asterids</taxon>
        <taxon>lamiids</taxon>
        <taxon>Lamiales</taxon>
        <taxon>Pedaliaceae</taxon>
        <taxon>Sesamum</taxon>
    </lineage>
</organism>
<dbReference type="PRINTS" id="PR00625">
    <property type="entry name" value="JDOMAIN"/>
</dbReference>
<dbReference type="Pfam" id="PF14308">
    <property type="entry name" value="DnaJ-X"/>
    <property type="match status" value="1"/>
</dbReference>
<gene>
    <name evidence="3" type="ORF">Slati_3301800</name>
</gene>
<dbReference type="AlphaFoldDB" id="A0AAW2V1T0"/>
<dbReference type="EMBL" id="JACGWN010000011">
    <property type="protein sequence ID" value="KAL0422789.1"/>
    <property type="molecule type" value="Genomic_DNA"/>
</dbReference>
<sequence>MDMAEDKTYYKILGVEVDATRAEINKAYYRKAKLVHPDKNHGDPVAAAQDFQVLGEAYQVLSDPENREVYDKYGKEEVMKDTMVDPTVLFGMMFGNEIFENYVGRLSLLSSPPSEFDPELPLEVQKPKLEKIMKALQEEREEKLQKVLKNRLEQYVTGQKDDFVESAKLEAKHLSQAAFGKALLHTIGYIYTRQAAKEIGKGKRYLRVPFLAEWFRIKHTKEMNLNLVSVIISAAIIYIQLREEWRRFSEEEIKDENTMKMVEELKDAIFHSFWLMNVADIEMTVSRVCQAVLKDPNASKDTLRLRAHGLKKLGAIFQETVLQSKENIFVCSG</sequence>
<reference evidence="3" key="2">
    <citation type="journal article" date="2024" name="Plant">
        <title>Genomic evolution and insights into agronomic trait innovations of Sesamum species.</title>
        <authorList>
            <person name="Miao H."/>
            <person name="Wang L."/>
            <person name="Qu L."/>
            <person name="Liu H."/>
            <person name="Sun Y."/>
            <person name="Le M."/>
            <person name="Wang Q."/>
            <person name="Wei S."/>
            <person name="Zheng Y."/>
            <person name="Lin W."/>
            <person name="Duan Y."/>
            <person name="Cao H."/>
            <person name="Xiong S."/>
            <person name="Wang X."/>
            <person name="Wei L."/>
            <person name="Li C."/>
            <person name="Ma Q."/>
            <person name="Ju M."/>
            <person name="Zhao R."/>
            <person name="Li G."/>
            <person name="Mu C."/>
            <person name="Tian Q."/>
            <person name="Mei H."/>
            <person name="Zhang T."/>
            <person name="Gao T."/>
            <person name="Zhang H."/>
        </authorList>
    </citation>
    <scope>NUCLEOTIDE SEQUENCE</scope>
    <source>
        <strain evidence="3">KEN1</strain>
    </source>
</reference>
<dbReference type="Gene3D" id="1.10.287.110">
    <property type="entry name" value="DnaJ domain"/>
    <property type="match status" value="1"/>
</dbReference>
<comment type="caution">
    <text evidence="3">The sequence shown here is derived from an EMBL/GenBank/DDBJ whole genome shotgun (WGS) entry which is preliminary data.</text>
</comment>
<name>A0AAW2V1T0_9LAMI</name>
<proteinExistence type="predicted"/>
<reference evidence="3" key="1">
    <citation type="submission" date="2020-06" db="EMBL/GenBank/DDBJ databases">
        <authorList>
            <person name="Li T."/>
            <person name="Hu X."/>
            <person name="Zhang T."/>
            <person name="Song X."/>
            <person name="Zhang H."/>
            <person name="Dai N."/>
            <person name="Sheng W."/>
            <person name="Hou X."/>
            <person name="Wei L."/>
        </authorList>
    </citation>
    <scope>NUCLEOTIDE SEQUENCE</scope>
    <source>
        <strain evidence="3">KEN1</strain>
        <tissue evidence="3">Leaf</tissue>
    </source>
</reference>